<dbReference type="AlphaFoldDB" id="A0A2C5XS35"/>
<feature type="compositionally biased region" description="Basic residues" evidence="1">
    <location>
        <begin position="217"/>
        <end position="226"/>
    </location>
</feature>
<feature type="compositionally biased region" description="Polar residues" evidence="1">
    <location>
        <begin position="19"/>
        <end position="29"/>
    </location>
</feature>
<evidence type="ECO:0000313" key="3">
    <source>
        <dbReference type="Proteomes" id="UP000226192"/>
    </source>
</evidence>
<accession>A0A2C5XS35</accession>
<feature type="region of interest" description="Disordered" evidence="1">
    <location>
        <begin position="160"/>
        <end position="226"/>
    </location>
</feature>
<reference evidence="2 3" key="1">
    <citation type="submission" date="2017-06" db="EMBL/GenBank/DDBJ databases">
        <title>Ant-infecting Ophiocordyceps genomes reveal a high diversity of potential behavioral manipulation genes and a possible major role for enterotoxins.</title>
        <authorList>
            <person name="De Bekker C."/>
            <person name="Evans H.C."/>
            <person name="Brachmann A."/>
            <person name="Hughes D.P."/>
        </authorList>
    </citation>
    <scope>NUCLEOTIDE SEQUENCE [LARGE SCALE GENOMIC DNA]</scope>
    <source>
        <strain evidence="2 3">Map64</strain>
    </source>
</reference>
<proteinExistence type="predicted"/>
<keyword evidence="3" id="KW-1185">Reference proteome</keyword>
<feature type="compositionally biased region" description="Low complexity" evidence="1">
    <location>
        <begin position="36"/>
        <end position="46"/>
    </location>
</feature>
<evidence type="ECO:0000256" key="1">
    <source>
        <dbReference type="SAM" id="MobiDB-lite"/>
    </source>
</evidence>
<feature type="region of interest" description="Disordered" evidence="1">
    <location>
        <begin position="1"/>
        <end position="90"/>
    </location>
</feature>
<dbReference type="EMBL" id="NJET01000221">
    <property type="protein sequence ID" value="PHH59267.1"/>
    <property type="molecule type" value="Genomic_DNA"/>
</dbReference>
<organism evidence="2 3">
    <name type="scientific">Ophiocordyceps australis</name>
    <dbReference type="NCBI Taxonomy" id="1399860"/>
    <lineage>
        <taxon>Eukaryota</taxon>
        <taxon>Fungi</taxon>
        <taxon>Dikarya</taxon>
        <taxon>Ascomycota</taxon>
        <taxon>Pezizomycotina</taxon>
        <taxon>Sordariomycetes</taxon>
        <taxon>Hypocreomycetidae</taxon>
        <taxon>Hypocreales</taxon>
        <taxon>Ophiocordycipitaceae</taxon>
        <taxon>Ophiocordyceps</taxon>
    </lineage>
</organism>
<name>A0A2C5XS35_9HYPO</name>
<sequence>MAALSHPHLPTPLADSPPAQANSNTLTTNSKRRSLSPRSSSTPRSSISDRSHDAPPPSATAPQLQQRPSITPANPSKARRSSSNGLLNRAAAALDRTQSAIASLSDPVIRPRQSNSALARLSLSSTAPSVSAPISEPPSPEKVTIFNISSSQSLASISRVDRPLAHSATAAPRPEPIPADPSPLAHQRPPVTRNKMHQTSSRLLRMTDDDRPFTRVGGRHHEARVH</sequence>
<evidence type="ECO:0000313" key="2">
    <source>
        <dbReference type="EMBL" id="PHH59267.1"/>
    </source>
</evidence>
<dbReference type="Proteomes" id="UP000226192">
    <property type="component" value="Unassembled WGS sequence"/>
</dbReference>
<gene>
    <name evidence="2" type="ORF">CDD81_3503</name>
</gene>
<comment type="caution">
    <text evidence="2">The sequence shown here is derived from an EMBL/GenBank/DDBJ whole genome shotgun (WGS) entry which is preliminary data.</text>
</comment>
<feature type="compositionally biased region" description="Polar residues" evidence="1">
    <location>
        <begin position="60"/>
        <end position="74"/>
    </location>
</feature>
<protein>
    <submittedName>
        <fullName evidence="2">Uncharacterized protein</fullName>
    </submittedName>
</protein>
<dbReference type="OrthoDB" id="5430457at2759"/>
<dbReference type="STRING" id="1399860.A0A2C5XS35"/>